<keyword evidence="3" id="KW-1185">Reference proteome</keyword>
<organism evidence="2 3">
    <name type="scientific">Xenoophorus captivus</name>
    <dbReference type="NCBI Taxonomy" id="1517983"/>
    <lineage>
        <taxon>Eukaryota</taxon>
        <taxon>Metazoa</taxon>
        <taxon>Chordata</taxon>
        <taxon>Craniata</taxon>
        <taxon>Vertebrata</taxon>
        <taxon>Euteleostomi</taxon>
        <taxon>Actinopterygii</taxon>
        <taxon>Neopterygii</taxon>
        <taxon>Teleostei</taxon>
        <taxon>Neoteleostei</taxon>
        <taxon>Acanthomorphata</taxon>
        <taxon>Ovalentaria</taxon>
        <taxon>Atherinomorphae</taxon>
        <taxon>Cyprinodontiformes</taxon>
        <taxon>Goodeidae</taxon>
        <taxon>Xenoophorus</taxon>
    </lineage>
</organism>
<feature type="compositionally biased region" description="Polar residues" evidence="1">
    <location>
        <begin position="1"/>
        <end position="20"/>
    </location>
</feature>
<evidence type="ECO:0000313" key="3">
    <source>
        <dbReference type="Proteomes" id="UP001434883"/>
    </source>
</evidence>
<sequence length="283" mass="30473">ARCETQIQLGHSQTSCTATPTEEGDAAPELEPSDGTATEPRLSSPKDGLEQGSSSGAPEGLDVPEEEDTVLLAVGLEIQGFQEQGDMSVSFRRLPSKICFAGVVRDPSPRRRCVSPTVSQAQFPHKCICTKSPQFGCVECVSEHYSCSKCLYVCSKRFNKDSFFYRKKSKSNGCRRQPNEVAPLSHVGRGQHRSANSAAGQSPSCTSPYVGRMRTPTLGGEDRCYGLPFTVSPETTPLSWCGKYGSNGPSSKGSERGNKYTVGKRSYPCALGGNQDCCSEVCQ</sequence>
<reference evidence="2 3" key="1">
    <citation type="submission" date="2021-06" db="EMBL/GenBank/DDBJ databases">
        <authorList>
            <person name="Palmer J.M."/>
        </authorList>
    </citation>
    <scope>NUCLEOTIDE SEQUENCE [LARGE SCALE GENOMIC DNA]</scope>
    <source>
        <strain evidence="2 3">XC_2019</strain>
        <tissue evidence="2">Muscle</tissue>
    </source>
</reference>
<proteinExistence type="predicted"/>
<gene>
    <name evidence="2" type="ORF">XENOCAPTIV_011938</name>
</gene>
<feature type="region of interest" description="Disordered" evidence="1">
    <location>
        <begin position="187"/>
        <end position="209"/>
    </location>
</feature>
<feature type="non-terminal residue" evidence="2">
    <location>
        <position position="1"/>
    </location>
</feature>
<evidence type="ECO:0000313" key="2">
    <source>
        <dbReference type="EMBL" id="MEQ2195379.1"/>
    </source>
</evidence>
<name>A0ABV0QHU5_9TELE</name>
<dbReference type="Proteomes" id="UP001434883">
    <property type="component" value="Unassembled WGS sequence"/>
</dbReference>
<feature type="compositionally biased region" description="Polar residues" evidence="1">
    <location>
        <begin position="193"/>
        <end position="207"/>
    </location>
</feature>
<comment type="caution">
    <text evidence="2">The sequence shown here is derived from an EMBL/GenBank/DDBJ whole genome shotgun (WGS) entry which is preliminary data.</text>
</comment>
<dbReference type="EMBL" id="JAHRIN010010935">
    <property type="protein sequence ID" value="MEQ2195379.1"/>
    <property type="molecule type" value="Genomic_DNA"/>
</dbReference>
<protein>
    <submittedName>
        <fullName evidence="2">Uncharacterized protein</fullName>
    </submittedName>
</protein>
<feature type="compositionally biased region" description="Acidic residues" evidence="1">
    <location>
        <begin position="22"/>
        <end position="32"/>
    </location>
</feature>
<feature type="region of interest" description="Disordered" evidence="1">
    <location>
        <begin position="1"/>
        <end position="63"/>
    </location>
</feature>
<evidence type="ECO:0000256" key="1">
    <source>
        <dbReference type="SAM" id="MobiDB-lite"/>
    </source>
</evidence>
<accession>A0ABV0QHU5</accession>